<dbReference type="RefSeq" id="WP_286136256.1">
    <property type="nucleotide sequence ID" value="NZ_BRPL01000002.1"/>
</dbReference>
<evidence type="ECO:0000256" key="3">
    <source>
        <dbReference type="ARBA" id="ARBA00022801"/>
    </source>
</evidence>
<accession>A0A9W6B0T1</accession>
<evidence type="ECO:0000256" key="6">
    <source>
        <dbReference type="ARBA" id="ARBA00044538"/>
    </source>
</evidence>
<dbReference type="EMBL" id="BRPL01000002">
    <property type="protein sequence ID" value="GLB46795.1"/>
    <property type="molecule type" value="Genomic_DNA"/>
</dbReference>
<keyword evidence="4" id="KW-0788">Thiol protease</keyword>
<dbReference type="InterPro" id="IPR036764">
    <property type="entry name" value="Peptidase_Prp_sf"/>
</dbReference>
<protein>
    <recommendedName>
        <fullName evidence="6">Ribosomal processing cysteine protease Prp</fullName>
    </recommendedName>
</protein>
<keyword evidence="1" id="KW-0690">Ribosome biogenesis</keyword>
<dbReference type="GO" id="GO:0008234">
    <property type="term" value="F:cysteine-type peptidase activity"/>
    <property type="evidence" value="ECO:0007669"/>
    <property type="project" value="UniProtKB-KW"/>
</dbReference>
<comment type="caution">
    <text evidence="7">The sequence shown here is derived from an EMBL/GenBank/DDBJ whole genome shotgun (WGS) entry which is preliminary data.</text>
</comment>
<dbReference type="GO" id="GO:0006508">
    <property type="term" value="P:proteolysis"/>
    <property type="evidence" value="ECO:0007669"/>
    <property type="project" value="UniProtKB-KW"/>
</dbReference>
<dbReference type="InterPro" id="IPR007422">
    <property type="entry name" value="Peptidase_Prp"/>
</dbReference>
<reference evidence="7" key="2">
    <citation type="journal article" date="2023" name="PLoS ONE">
        <title>Philodulcilactobacillus myokoensis gen. nov., sp. nov., a fructophilic, acidophilic, and agar-phobic lactic acid bacterium isolated from fermented vegetable extracts.</title>
        <authorList>
            <person name="Kouya T."/>
            <person name="Ishiyama Y."/>
            <person name="Ohashi S."/>
            <person name="Kumakubo R."/>
            <person name="Yamazaki T."/>
            <person name="Otaki T."/>
        </authorList>
    </citation>
    <scope>NUCLEOTIDE SEQUENCE</scope>
    <source>
        <strain evidence="7">WR16-4</strain>
    </source>
</reference>
<dbReference type="Gene3D" id="3.30.70.1490">
    <property type="entry name" value="Cysteine protease Prp"/>
    <property type="match status" value="1"/>
</dbReference>
<dbReference type="CDD" id="cd16332">
    <property type="entry name" value="Prp-like"/>
    <property type="match status" value="1"/>
</dbReference>
<organism evidence="7 8">
    <name type="scientific">Philodulcilactobacillus myokoensis</name>
    <dbReference type="NCBI Taxonomy" id="2929573"/>
    <lineage>
        <taxon>Bacteria</taxon>
        <taxon>Bacillati</taxon>
        <taxon>Bacillota</taxon>
        <taxon>Bacilli</taxon>
        <taxon>Lactobacillales</taxon>
        <taxon>Lactobacillaceae</taxon>
        <taxon>Philodulcilactobacillus</taxon>
    </lineage>
</organism>
<gene>
    <name evidence="7" type="ORF">WR164_07740</name>
</gene>
<dbReference type="PANTHER" id="PTHR39178">
    <property type="entry name" value="HYPOTHETICAL RIBOSOME-ASSOCIATED PROTEIN"/>
    <property type="match status" value="1"/>
</dbReference>
<dbReference type="AlphaFoldDB" id="A0A9W6B0T1"/>
<dbReference type="Pfam" id="PF04327">
    <property type="entry name" value="Peptidase_Prp"/>
    <property type="match status" value="1"/>
</dbReference>
<evidence type="ECO:0000313" key="7">
    <source>
        <dbReference type="EMBL" id="GLB46795.1"/>
    </source>
</evidence>
<evidence type="ECO:0000256" key="4">
    <source>
        <dbReference type="ARBA" id="ARBA00022807"/>
    </source>
</evidence>
<keyword evidence="2" id="KW-0645">Protease</keyword>
<evidence type="ECO:0000256" key="1">
    <source>
        <dbReference type="ARBA" id="ARBA00022517"/>
    </source>
</evidence>
<sequence length="112" mass="12337">MIRIIFDHNDHNDIISFKLMGHANSGKYGQDIVCAAVSALSISTVNSLFKIANIKPKVISDDVNGGLLNVKINNCSDQLKHDRAQTLLLNLENGLVDISKNYGKYIQLKINA</sequence>
<keyword evidence="3" id="KW-0378">Hydrolase</keyword>
<evidence type="ECO:0000256" key="2">
    <source>
        <dbReference type="ARBA" id="ARBA00022670"/>
    </source>
</evidence>
<name>A0A9W6B0T1_9LACO</name>
<dbReference type="Proteomes" id="UP001144204">
    <property type="component" value="Unassembled WGS sequence"/>
</dbReference>
<evidence type="ECO:0000313" key="8">
    <source>
        <dbReference type="Proteomes" id="UP001144204"/>
    </source>
</evidence>
<dbReference type="SUPFAM" id="SSF118010">
    <property type="entry name" value="TM1457-like"/>
    <property type="match status" value="1"/>
</dbReference>
<reference evidence="7" key="1">
    <citation type="submission" date="2022-07" db="EMBL/GenBank/DDBJ databases">
        <authorList>
            <person name="Kouya T."/>
            <person name="Ishiyama Y."/>
        </authorList>
    </citation>
    <scope>NUCLEOTIDE SEQUENCE</scope>
    <source>
        <strain evidence="7">WR16-4</strain>
    </source>
</reference>
<proteinExistence type="inferred from homology"/>
<evidence type="ECO:0000256" key="5">
    <source>
        <dbReference type="ARBA" id="ARBA00044503"/>
    </source>
</evidence>
<dbReference type="PANTHER" id="PTHR39178:SF1">
    <property type="entry name" value="RIBOSOMAL-PROCESSING CYSTEINE PROTEASE PRP"/>
    <property type="match status" value="1"/>
</dbReference>
<keyword evidence="8" id="KW-1185">Reference proteome</keyword>
<comment type="similarity">
    <text evidence="5">Belongs to the Prp family.</text>
</comment>
<dbReference type="GO" id="GO:0042254">
    <property type="term" value="P:ribosome biogenesis"/>
    <property type="evidence" value="ECO:0007669"/>
    <property type="project" value="UniProtKB-KW"/>
</dbReference>